<dbReference type="SMART" id="SM00382">
    <property type="entry name" value="AAA"/>
    <property type="match status" value="1"/>
</dbReference>
<dbReference type="InterPro" id="IPR003593">
    <property type="entry name" value="AAA+_ATPase"/>
</dbReference>
<dbReference type="Pfam" id="PF00005">
    <property type="entry name" value="ABC_tran"/>
    <property type="match status" value="1"/>
</dbReference>
<name>A0A5J5E0V6_9BIFI</name>
<keyword evidence="8" id="KW-1185">Reference proteome</keyword>
<dbReference type="SUPFAM" id="SSF52540">
    <property type="entry name" value="P-loop containing nucleoside triphosphate hydrolases"/>
    <property type="match status" value="1"/>
</dbReference>
<reference evidence="7 8" key="1">
    <citation type="journal article" date="2019" name="Syst. Appl. Microbiol.">
        <title>Characterization of Bifidobacterium species in feaces of the Egyptian fruit bat: Description of B. vespertilionis sp. nov. and B. rousetti sp. nov.</title>
        <authorList>
            <person name="Modesto M."/>
            <person name="Satti M."/>
            <person name="Watanabe K."/>
            <person name="Puglisi E."/>
            <person name="Morelli L."/>
            <person name="Huang C.-H."/>
            <person name="Liou J.-S."/>
            <person name="Miyashita M."/>
            <person name="Tamura T."/>
            <person name="Saito S."/>
            <person name="Mori K."/>
            <person name="Huang L."/>
            <person name="Sciavilla P."/>
            <person name="Sandri C."/>
            <person name="Spiezio C."/>
            <person name="Vitali F."/>
            <person name="Cavalieri D."/>
            <person name="Perpetuini G."/>
            <person name="Tofalo R."/>
            <person name="Bonetti A."/>
            <person name="Arita M."/>
            <person name="Mattarelli P."/>
        </authorList>
    </citation>
    <scope>NUCLEOTIDE SEQUENCE [LARGE SCALE GENOMIC DNA]</scope>
    <source>
        <strain evidence="5 8">RST16</strain>
        <strain evidence="6 7">RST8</strain>
    </source>
</reference>
<dbReference type="InterPro" id="IPR027417">
    <property type="entry name" value="P-loop_NTPase"/>
</dbReference>
<keyword evidence="2" id="KW-0547">Nucleotide-binding</keyword>
<dbReference type="OrthoDB" id="9804819at2"/>
<feature type="domain" description="ABC transporter" evidence="4">
    <location>
        <begin position="10"/>
        <end position="244"/>
    </location>
</feature>
<accession>A0A5J5E0V6</accession>
<dbReference type="Proteomes" id="UP000345527">
    <property type="component" value="Unassembled WGS sequence"/>
</dbReference>
<dbReference type="PANTHER" id="PTHR42939:SF3">
    <property type="entry name" value="ABC TRANSPORTER ATP-BINDING COMPONENT"/>
    <property type="match status" value="1"/>
</dbReference>
<dbReference type="EMBL" id="RZNZ01000001">
    <property type="protein sequence ID" value="KAA8822643.1"/>
    <property type="molecule type" value="Genomic_DNA"/>
</dbReference>
<dbReference type="GO" id="GO:0016887">
    <property type="term" value="F:ATP hydrolysis activity"/>
    <property type="evidence" value="ECO:0007669"/>
    <property type="project" value="InterPro"/>
</dbReference>
<dbReference type="InterPro" id="IPR051782">
    <property type="entry name" value="ABC_Transporter_VariousFunc"/>
</dbReference>
<protein>
    <submittedName>
        <fullName evidence="6">ABC transporter ATP-binding protein</fullName>
    </submittedName>
</protein>
<proteinExistence type="predicted"/>
<evidence type="ECO:0000313" key="7">
    <source>
        <dbReference type="Proteomes" id="UP000345527"/>
    </source>
</evidence>
<evidence type="ECO:0000259" key="4">
    <source>
        <dbReference type="PROSITE" id="PS50893"/>
    </source>
</evidence>
<dbReference type="Proteomes" id="UP000374630">
    <property type="component" value="Unassembled WGS sequence"/>
</dbReference>
<comment type="caution">
    <text evidence="6">The sequence shown here is derived from an EMBL/GenBank/DDBJ whole genome shotgun (WGS) entry which is preliminary data.</text>
</comment>
<sequence length="305" mass="32234">MNPSGTEPLIRVSGLNKQYGNFALKDVSITVEPGEIVGFVGANGAGKTTTIKSILGLVPPDSGDGRILGVPIRDMGGPAGVAVKERVGTVFDAVGLPPSMHVRDAAAVMPRCFAHWDASLFDCLLGKAGIAPDRTVAELSRGMGMKLSLAIALSHDPRLLILDEATAGLDPMARDGILDTLRGFVSAGEDGGGPRGILMSSHITGDLERIADRVVCIDAGRIVFDRPKDEITDLMGIARCRAADVATIRGSGAYDPGSLRMIRGQYGTNVAVPDRFAFAEAFPDIPCDRMTLDDCMRFELKGEKL</sequence>
<evidence type="ECO:0000256" key="1">
    <source>
        <dbReference type="ARBA" id="ARBA00022448"/>
    </source>
</evidence>
<dbReference type="PANTHER" id="PTHR42939">
    <property type="entry name" value="ABC TRANSPORTER ATP-BINDING PROTEIN ALBC-RELATED"/>
    <property type="match status" value="1"/>
</dbReference>
<gene>
    <name evidence="6" type="ORF">EM848_02725</name>
    <name evidence="5" type="ORF">EMO90_01310</name>
</gene>
<dbReference type="GO" id="GO:0005524">
    <property type="term" value="F:ATP binding"/>
    <property type="evidence" value="ECO:0007669"/>
    <property type="project" value="UniProtKB-KW"/>
</dbReference>
<evidence type="ECO:0000313" key="5">
    <source>
        <dbReference type="EMBL" id="KAA8822643.1"/>
    </source>
</evidence>
<dbReference type="EMBL" id="RZOA01000004">
    <property type="protein sequence ID" value="KAA8824072.1"/>
    <property type="molecule type" value="Genomic_DNA"/>
</dbReference>
<dbReference type="InterPro" id="IPR003439">
    <property type="entry name" value="ABC_transporter-like_ATP-bd"/>
</dbReference>
<dbReference type="AlphaFoldDB" id="A0A5J5E0V6"/>
<dbReference type="Gene3D" id="3.40.50.300">
    <property type="entry name" value="P-loop containing nucleotide triphosphate hydrolases"/>
    <property type="match status" value="1"/>
</dbReference>
<evidence type="ECO:0000313" key="8">
    <source>
        <dbReference type="Proteomes" id="UP000374630"/>
    </source>
</evidence>
<evidence type="ECO:0000256" key="3">
    <source>
        <dbReference type="ARBA" id="ARBA00022840"/>
    </source>
</evidence>
<evidence type="ECO:0000256" key="2">
    <source>
        <dbReference type="ARBA" id="ARBA00022741"/>
    </source>
</evidence>
<keyword evidence="1" id="KW-0813">Transport</keyword>
<evidence type="ECO:0000313" key="6">
    <source>
        <dbReference type="EMBL" id="KAA8824072.1"/>
    </source>
</evidence>
<keyword evidence="3 6" id="KW-0067">ATP-binding</keyword>
<dbReference type="CDD" id="cd03230">
    <property type="entry name" value="ABC_DR_subfamily_A"/>
    <property type="match status" value="1"/>
</dbReference>
<dbReference type="PROSITE" id="PS50893">
    <property type="entry name" value="ABC_TRANSPORTER_2"/>
    <property type="match status" value="1"/>
</dbReference>
<organism evidence="6 7">
    <name type="scientific">Bifidobacterium vespertilionis</name>
    <dbReference type="NCBI Taxonomy" id="2562524"/>
    <lineage>
        <taxon>Bacteria</taxon>
        <taxon>Bacillati</taxon>
        <taxon>Actinomycetota</taxon>
        <taxon>Actinomycetes</taxon>
        <taxon>Bifidobacteriales</taxon>
        <taxon>Bifidobacteriaceae</taxon>
        <taxon>Bifidobacterium</taxon>
    </lineage>
</organism>